<sequence>MAAMDSKAHVNSEDQLTSLLTSVAQSQNKSVLKLLAELMEEEIEDMELSKIADERYKEKRVKHQDAFWV</sequence>
<dbReference type="Proteomes" id="UP000887116">
    <property type="component" value="Unassembled WGS sequence"/>
</dbReference>
<name>A0A8X6H3S1_TRICU</name>
<dbReference type="AlphaFoldDB" id="A0A8X6H3S1"/>
<dbReference type="EMBL" id="BMAO01017540">
    <property type="protein sequence ID" value="GFR16453.1"/>
    <property type="molecule type" value="Genomic_DNA"/>
</dbReference>
<evidence type="ECO:0000313" key="1">
    <source>
        <dbReference type="EMBL" id="GFR16453.1"/>
    </source>
</evidence>
<organism evidence="1 2">
    <name type="scientific">Trichonephila clavata</name>
    <name type="common">Joro spider</name>
    <name type="synonym">Nephila clavata</name>
    <dbReference type="NCBI Taxonomy" id="2740835"/>
    <lineage>
        <taxon>Eukaryota</taxon>
        <taxon>Metazoa</taxon>
        <taxon>Ecdysozoa</taxon>
        <taxon>Arthropoda</taxon>
        <taxon>Chelicerata</taxon>
        <taxon>Arachnida</taxon>
        <taxon>Araneae</taxon>
        <taxon>Araneomorphae</taxon>
        <taxon>Entelegynae</taxon>
        <taxon>Araneoidea</taxon>
        <taxon>Nephilidae</taxon>
        <taxon>Trichonephila</taxon>
    </lineage>
</organism>
<dbReference type="OrthoDB" id="8313467at2759"/>
<keyword evidence="2" id="KW-1185">Reference proteome</keyword>
<proteinExistence type="predicted"/>
<evidence type="ECO:0000313" key="2">
    <source>
        <dbReference type="Proteomes" id="UP000887116"/>
    </source>
</evidence>
<accession>A0A8X6H3S1</accession>
<reference evidence="1" key="1">
    <citation type="submission" date="2020-07" db="EMBL/GenBank/DDBJ databases">
        <title>Multicomponent nature underlies the extraordinary mechanical properties of spider dragline silk.</title>
        <authorList>
            <person name="Kono N."/>
            <person name="Nakamura H."/>
            <person name="Mori M."/>
            <person name="Yoshida Y."/>
            <person name="Ohtoshi R."/>
            <person name="Malay A.D."/>
            <person name="Moran D.A.P."/>
            <person name="Tomita M."/>
            <person name="Numata K."/>
            <person name="Arakawa K."/>
        </authorList>
    </citation>
    <scope>NUCLEOTIDE SEQUENCE</scope>
</reference>
<comment type="caution">
    <text evidence="1">The sequence shown here is derived from an EMBL/GenBank/DDBJ whole genome shotgun (WGS) entry which is preliminary data.</text>
</comment>
<protein>
    <submittedName>
        <fullName evidence="1">Uncharacterized protein</fullName>
    </submittedName>
</protein>
<gene>
    <name evidence="1" type="primary">wGmm_0126</name>
    <name evidence="1" type="ORF">TNCT_201391</name>
</gene>